<evidence type="ECO:0000313" key="1">
    <source>
        <dbReference type="EMBL" id="MFB9995458.1"/>
    </source>
</evidence>
<dbReference type="EMBL" id="JBHLYR010000091">
    <property type="protein sequence ID" value="MFB9995458.1"/>
    <property type="molecule type" value="Genomic_DNA"/>
</dbReference>
<sequence>MHTAARLNFIQKLLRRLLHEHINMLGRYEFSLPDEVARGQLRPLRGLETLDDFLAQLP</sequence>
<gene>
    <name evidence="1" type="ORF">ACFFLM_26340</name>
</gene>
<protein>
    <submittedName>
        <fullName evidence="1">Uncharacterized protein</fullName>
    </submittedName>
</protein>
<reference evidence="1 2" key="1">
    <citation type="submission" date="2024-09" db="EMBL/GenBank/DDBJ databases">
        <authorList>
            <person name="Sun Q."/>
            <person name="Mori K."/>
        </authorList>
    </citation>
    <scope>NUCLEOTIDE SEQUENCE [LARGE SCALE GENOMIC DNA]</scope>
    <source>
        <strain evidence="1 2">JCM 13503</strain>
    </source>
</reference>
<organism evidence="1 2">
    <name type="scientific">Deinococcus oregonensis</name>
    <dbReference type="NCBI Taxonomy" id="1805970"/>
    <lineage>
        <taxon>Bacteria</taxon>
        <taxon>Thermotogati</taxon>
        <taxon>Deinococcota</taxon>
        <taxon>Deinococci</taxon>
        <taxon>Deinococcales</taxon>
        <taxon>Deinococcaceae</taxon>
        <taxon>Deinococcus</taxon>
    </lineage>
</organism>
<dbReference type="RefSeq" id="WP_380017467.1">
    <property type="nucleotide sequence ID" value="NZ_JBHLYR010000091.1"/>
</dbReference>
<proteinExistence type="predicted"/>
<name>A0ABV6B6S6_9DEIO</name>
<evidence type="ECO:0000313" key="2">
    <source>
        <dbReference type="Proteomes" id="UP001589733"/>
    </source>
</evidence>
<keyword evidence="2" id="KW-1185">Reference proteome</keyword>
<dbReference type="Proteomes" id="UP001589733">
    <property type="component" value="Unassembled WGS sequence"/>
</dbReference>
<accession>A0ABV6B6S6</accession>
<comment type="caution">
    <text evidence="1">The sequence shown here is derived from an EMBL/GenBank/DDBJ whole genome shotgun (WGS) entry which is preliminary data.</text>
</comment>